<keyword evidence="1" id="KW-0862">Zinc</keyword>
<name>A0A1X7GK88_9SPHN</name>
<accession>A0A1X7GK88</accession>
<keyword evidence="3" id="KW-0540">Nuclease</keyword>
<keyword evidence="4" id="KW-1185">Reference proteome</keyword>
<dbReference type="InterPro" id="IPR003615">
    <property type="entry name" value="HNH_nuc"/>
</dbReference>
<keyword evidence="3" id="KW-0255">Endonuclease</keyword>
<evidence type="ECO:0000313" key="4">
    <source>
        <dbReference type="Proteomes" id="UP000192934"/>
    </source>
</evidence>
<dbReference type="InterPro" id="IPR013087">
    <property type="entry name" value="Znf_C2H2_type"/>
</dbReference>
<keyword evidence="1" id="KW-0479">Metal-binding</keyword>
<dbReference type="PROSITE" id="PS50157">
    <property type="entry name" value="ZINC_FINGER_C2H2_2"/>
    <property type="match status" value="1"/>
</dbReference>
<sequence>MGRLRMLKPERAVLRPTRAAVGGGRVEVDRVRNRQAWRRWYSTARWKALRWKTLLRDAFTCQMCGRVEPETSKLVADHKRRHGGDEAAFFDAANLWTLCKPCHDGAKQREERRAEACR</sequence>
<dbReference type="RefSeq" id="WP_085218555.1">
    <property type="nucleotide sequence ID" value="NZ_LT840185.1"/>
</dbReference>
<keyword evidence="3" id="KW-0378">Hydrolase</keyword>
<dbReference type="STRING" id="941907.SAMN06295910_1904"/>
<dbReference type="PANTHER" id="PTHR41286">
    <property type="entry name" value="HNH NUCLEASE YAJD-RELATED"/>
    <property type="match status" value="1"/>
</dbReference>
<dbReference type="PANTHER" id="PTHR41286:SF1">
    <property type="entry name" value="HNH NUCLEASE YAJD-RELATED"/>
    <property type="match status" value="1"/>
</dbReference>
<dbReference type="Proteomes" id="UP000192934">
    <property type="component" value="Chromosome I"/>
</dbReference>
<dbReference type="GO" id="GO:0005829">
    <property type="term" value="C:cytosol"/>
    <property type="evidence" value="ECO:0007669"/>
    <property type="project" value="TreeGrafter"/>
</dbReference>
<feature type="domain" description="C2H2-type" evidence="2">
    <location>
        <begin position="59"/>
        <end position="87"/>
    </location>
</feature>
<gene>
    <name evidence="3" type="ORF">SAMN06295910_1904</name>
</gene>
<reference evidence="4" key="1">
    <citation type="submission" date="2017-04" db="EMBL/GenBank/DDBJ databases">
        <authorList>
            <person name="Varghese N."/>
            <person name="Submissions S."/>
        </authorList>
    </citation>
    <scope>NUCLEOTIDE SEQUENCE [LARGE SCALE GENOMIC DNA]</scope>
    <source>
        <strain evidence="4">Dd16</strain>
    </source>
</reference>
<dbReference type="GO" id="GO:0008270">
    <property type="term" value="F:zinc ion binding"/>
    <property type="evidence" value="ECO:0007669"/>
    <property type="project" value="UniProtKB-KW"/>
</dbReference>
<evidence type="ECO:0000256" key="1">
    <source>
        <dbReference type="PROSITE-ProRule" id="PRU00042"/>
    </source>
</evidence>
<evidence type="ECO:0000259" key="2">
    <source>
        <dbReference type="PROSITE" id="PS50157"/>
    </source>
</evidence>
<protein>
    <submittedName>
        <fullName evidence="3">5-methylcytosine-specific restriction endonuclease McrA</fullName>
    </submittedName>
</protein>
<keyword evidence="1" id="KW-0863">Zinc-finger</keyword>
<proteinExistence type="predicted"/>
<organism evidence="3 4">
    <name type="scientific">Allosphingosinicella indica</name>
    <dbReference type="NCBI Taxonomy" id="941907"/>
    <lineage>
        <taxon>Bacteria</taxon>
        <taxon>Pseudomonadati</taxon>
        <taxon>Pseudomonadota</taxon>
        <taxon>Alphaproteobacteria</taxon>
        <taxon>Sphingomonadales</taxon>
        <taxon>Sphingomonadaceae</taxon>
        <taxon>Allosphingosinicella</taxon>
    </lineage>
</organism>
<dbReference type="Gene3D" id="1.10.30.50">
    <property type="match status" value="1"/>
</dbReference>
<dbReference type="GO" id="GO:0004519">
    <property type="term" value="F:endonuclease activity"/>
    <property type="evidence" value="ECO:0007669"/>
    <property type="project" value="UniProtKB-KW"/>
</dbReference>
<dbReference type="AlphaFoldDB" id="A0A1X7GK88"/>
<evidence type="ECO:0000313" key="3">
    <source>
        <dbReference type="EMBL" id="SMF70600.1"/>
    </source>
</evidence>
<dbReference type="CDD" id="cd00085">
    <property type="entry name" value="HNHc"/>
    <property type="match status" value="1"/>
</dbReference>
<dbReference type="OrthoDB" id="5292295at2"/>
<dbReference type="EMBL" id="LT840185">
    <property type="protein sequence ID" value="SMF70600.1"/>
    <property type="molecule type" value="Genomic_DNA"/>
</dbReference>